<dbReference type="RefSeq" id="WP_346750217.1">
    <property type="nucleotide sequence ID" value="NZ_JAUJEA010000001.1"/>
</dbReference>
<name>A0ABT8KHJ5_9BACT</name>
<dbReference type="Proteomes" id="UP001172082">
    <property type="component" value="Unassembled WGS sequence"/>
</dbReference>
<dbReference type="EMBL" id="JAUJEA010000001">
    <property type="protein sequence ID" value="MDN5200191.1"/>
    <property type="molecule type" value="Genomic_DNA"/>
</dbReference>
<evidence type="ECO:0000313" key="3">
    <source>
        <dbReference type="Proteomes" id="UP001172082"/>
    </source>
</evidence>
<proteinExistence type="predicted"/>
<sequence length="319" mass="36991">MEAKSFLFKLATICTSLAAMIVVINYSIDIYGLFGSTSERQLRVHVNERTSKYLLSYNYIPENFEGIIVGPSLSANLNTKFIEDYKIYNASIMGANISELRFLINNIVENGNIRFVIVCLDPYLTKDHGKKSARIDPREYYGALGSTNLLKTYLIRFVRENKLFSSKFPNDIHNDYGFNNFNLTMPNDPKTMILQKVRERSPESTYIDPVAEKELDETLQYLRKKGIKIFAYFSPIPYQILQINRDNYAQYQTRMENLFEERDILLDLNDEKYQAYTADFNTYIDHGHLSEQGQTFVLEELKNALLKYVTPQNGDLSGR</sequence>
<protein>
    <recommendedName>
        <fullName evidence="4">SGNH/GDSL hydrolase family protein</fullName>
    </recommendedName>
</protein>
<keyword evidence="1" id="KW-0812">Transmembrane</keyword>
<dbReference type="SUPFAM" id="SSF52266">
    <property type="entry name" value="SGNH hydrolase"/>
    <property type="match status" value="1"/>
</dbReference>
<keyword evidence="3" id="KW-1185">Reference proteome</keyword>
<evidence type="ECO:0000313" key="2">
    <source>
        <dbReference type="EMBL" id="MDN5200191.1"/>
    </source>
</evidence>
<evidence type="ECO:0000256" key="1">
    <source>
        <dbReference type="SAM" id="Phobius"/>
    </source>
</evidence>
<dbReference type="InterPro" id="IPR036514">
    <property type="entry name" value="SGNH_hydro_sf"/>
</dbReference>
<feature type="transmembrane region" description="Helical" evidence="1">
    <location>
        <begin position="7"/>
        <end position="28"/>
    </location>
</feature>
<keyword evidence="1" id="KW-0472">Membrane</keyword>
<organism evidence="2 3">
    <name type="scientific">Splendidivirga corallicola</name>
    <dbReference type="NCBI Taxonomy" id="3051826"/>
    <lineage>
        <taxon>Bacteria</taxon>
        <taxon>Pseudomonadati</taxon>
        <taxon>Bacteroidota</taxon>
        <taxon>Cytophagia</taxon>
        <taxon>Cytophagales</taxon>
        <taxon>Splendidivirgaceae</taxon>
        <taxon>Splendidivirga</taxon>
    </lineage>
</organism>
<keyword evidence="1" id="KW-1133">Transmembrane helix</keyword>
<dbReference type="Gene3D" id="3.40.50.1110">
    <property type="entry name" value="SGNH hydrolase"/>
    <property type="match status" value="1"/>
</dbReference>
<gene>
    <name evidence="2" type="ORF">QQ008_02435</name>
</gene>
<evidence type="ECO:0008006" key="4">
    <source>
        <dbReference type="Google" id="ProtNLM"/>
    </source>
</evidence>
<reference evidence="2" key="1">
    <citation type="submission" date="2023-06" db="EMBL/GenBank/DDBJ databases">
        <title>Genomic of Parafulvivirga corallium.</title>
        <authorList>
            <person name="Wang G."/>
        </authorList>
    </citation>
    <scope>NUCLEOTIDE SEQUENCE</scope>
    <source>
        <strain evidence="2">BMA10</strain>
    </source>
</reference>
<comment type="caution">
    <text evidence="2">The sequence shown here is derived from an EMBL/GenBank/DDBJ whole genome shotgun (WGS) entry which is preliminary data.</text>
</comment>
<accession>A0ABT8KHJ5</accession>